<evidence type="ECO:0000313" key="3">
    <source>
        <dbReference type="Proteomes" id="UP000176204"/>
    </source>
</evidence>
<dbReference type="KEGG" id="agl:PYTT_1081"/>
<reference evidence="3" key="1">
    <citation type="submission" date="2016-09" db="EMBL/GenBank/DDBJ databases">
        <authorList>
            <person name="Koehorst J."/>
        </authorList>
    </citation>
    <scope>NUCLEOTIDE SEQUENCE [LARGE SCALE GENOMIC DNA]</scope>
</reference>
<dbReference type="AlphaFoldDB" id="A0A1C7PDL7"/>
<dbReference type="Proteomes" id="UP000176204">
    <property type="component" value="Chromosome I"/>
</dbReference>
<gene>
    <name evidence="2" type="ORF">PYTT_1081</name>
</gene>
<evidence type="ECO:0000259" key="1">
    <source>
        <dbReference type="Pfam" id="PF01755"/>
    </source>
</evidence>
<accession>A0A1C7PDL7</accession>
<keyword evidence="2" id="KW-0808">Transferase</keyword>
<name>A0A1C7PDL7_9BACT</name>
<dbReference type="InterPro" id="IPR002654">
    <property type="entry name" value="Glyco_trans_25"/>
</dbReference>
<proteinExistence type="predicted"/>
<sequence>MDAAPASFWNLIDAVCIINLDHRTDRWETIGSRLKTIVPEQKIHRISAVWGKKLPGYREHRLFHGITEEEALFWAGRAGCVLSHRKVLALVGQNGWNNTLILEDDAELLDNLDGTIGYLLARTILNTPRWDLFYLGCTPYSDRAVLIDREKTSQDTVNIARIVGPLCTHAYLVNDRSAEDYVNRLPDENGIWAWLAWHNSLDSWIANEYGNRTAATILGCYPNLVIQGQSYSDIEHIDITHNQGGLGGTPHPVQYIGEEQFVRMLHTPKYLLKRQLKIAAHYALGAYYHMAGYRKFSVSIENAGYWGAIKAAWQVLRQRGK</sequence>
<protein>
    <submittedName>
        <fullName evidence="2">Glycosyltransferase family 25 (Lps biosynthesis protein)</fullName>
    </submittedName>
</protein>
<dbReference type="Pfam" id="PF01755">
    <property type="entry name" value="Glyco_transf_25"/>
    <property type="match status" value="1"/>
</dbReference>
<dbReference type="EMBL" id="LT629973">
    <property type="protein sequence ID" value="SEH83288.1"/>
    <property type="molecule type" value="Genomic_DNA"/>
</dbReference>
<dbReference type="CDD" id="cd06532">
    <property type="entry name" value="Glyco_transf_25"/>
    <property type="match status" value="1"/>
</dbReference>
<dbReference type="GO" id="GO:0016740">
    <property type="term" value="F:transferase activity"/>
    <property type="evidence" value="ECO:0007669"/>
    <property type="project" value="UniProtKB-KW"/>
</dbReference>
<feature type="domain" description="Glycosyl transferase family 25" evidence="1">
    <location>
        <begin position="15"/>
        <end position="121"/>
    </location>
</feature>
<evidence type="ECO:0000313" key="2">
    <source>
        <dbReference type="EMBL" id="SEH83288.1"/>
    </source>
</evidence>
<organism evidence="2 3">
    <name type="scientific">Akkermansia glycaniphila</name>
    <dbReference type="NCBI Taxonomy" id="1679444"/>
    <lineage>
        <taxon>Bacteria</taxon>
        <taxon>Pseudomonadati</taxon>
        <taxon>Verrucomicrobiota</taxon>
        <taxon>Verrucomicrobiia</taxon>
        <taxon>Verrucomicrobiales</taxon>
        <taxon>Akkermansiaceae</taxon>
        <taxon>Akkermansia</taxon>
    </lineage>
</organism>
<dbReference type="OrthoDB" id="274625at2"/>
<keyword evidence="3" id="KW-1185">Reference proteome</keyword>
<dbReference type="STRING" id="1679444.PYTT_1081"/>
<dbReference type="RefSeq" id="WP_067774011.1">
    <property type="nucleotide sequence ID" value="NZ_LIGX01000017.1"/>
</dbReference>